<dbReference type="Gene3D" id="2.40.30.170">
    <property type="match status" value="1"/>
</dbReference>
<dbReference type="Gene3D" id="6.10.140.730">
    <property type="match status" value="1"/>
</dbReference>
<keyword evidence="3" id="KW-0472">Membrane</keyword>
<dbReference type="RefSeq" id="WP_263710593.1">
    <property type="nucleotide sequence ID" value="NZ_JAOWKX010000001.1"/>
</dbReference>
<feature type="transmembrane region" description="Helical" evidence="3">
    <location>
        <begin position="21"/>
        <end position="40"/>
    </location>
</feature>
<dbReference type="InterPro" id="IPR058790">
    <property type="entry name" value="BSH_CusB"/>
</dbReference>
<evidence type="ECO:0000256" key="2">
    <source>
        <dbReference type="ARBA" id="ARBA00022448"/>
    </source>
</evidence>
<dbReference type="InterPro" id="IPR058792">
    <property type="entry name" value="Beta-barrel_RND_2"/>
</dbReference>
<evidence type="ECO:0000256" key="1">
    <source>
        <dbReference type="ARBA" id="ARBA00009477"/>
    </source>
</evidence>
<dbReference type="Pfam" id="PF11604">
    <property type="entry name" value="CusF_Ec"/>
    <property type="match status" value="1"/>
</dbReference>
<evidence type="ECO:0000256" key="3">
    <source>
        <dbReference type="SAM" id="Phobius"/>
    </source>
</evidence>
<evidence type="ECO:0000259" key="5">
    <source>
        <dbReference type="Pfam" id="PF25869"/>
    </source>
</evidence>
<dbReference type="Pfam" id="PF25954">
    <property type="entry name" value="Beta-barrel_RND_2"/>
    <property type="match status" value="1"/>
</dbReference>
<feature type="domain" description="CusB-like beta-barrel" evidence="7">
    <location>
        <begin position="256"/>
        <end position="332"/>
    </location>
</feature>
<reference evidence="8 9" key="1">
    <citation type="submission" date="2022-10" db="EMBL/GenBank/DDBJ databases">
        <title>Aestuariibacter sp. AA17 isolated from Montipora capitata coral fragment.</title>
        <authorList>
            <person name="Emsley S.A."/>
            <person name="Pfannmuller K.M."/>
            <person name="Loughran R.M."/>
            <person name="Shlafstein M."/>
            <person name="Papke E."/>
            <person name="Saw J.H."/>
            <person name="Ushijima B."/>
            <person name="Videau P."/>
        </authorList>
    </citation>
    <scope>NUCLEOTIDE SEQUENCE [LARGE SCALE GENOMIC DNA]</scope>
    <source>
        <strain evidence="8 9">AA17</strain>
    </source>
</reference>
<dbReference type="PANTHER" id="PTHR30097:SF15">
    <property type="entry name" value="CATION EFFLUX SYSTEM PROTEIN CUSB"/>
    <property type="match status" value="1"/>
</dbReference>
<dbReference type="InterPro" id="IPR042230">
    <property type="entry name" value="CusF_sf"/>
</dbReference>
<keyword evidence="3" id="KW-1133">Transmembrane helix</keyword>
<accession>A0ABT3A467</accession>
<dbReference type="Pfam" id="PF25919">
    <property type="entry name" value="BSH_CusB"/>
    <property type="match status" value="1"/>
</dbReference>
<comment type="similarity">
    <text evidence="1">Belongs to the membrane fusion protein (MFP) (TC 8.A.1) family.</text>
</comment>
<dbReference type="PANTHER" id="PTHR30097">
    <property type="entry name" value="CATION EFFLUX SYSTEM PROTEIN CUSB"/>
    <property type="match status" value="1"/>
</dbReference>
<evidence type="ECO:0000259" key="7">
    <source>
        <dbReference type="Pfam" id="PF25954"/>
    </source>
</evidence>
<dbReference type="InterPro" id="IPR058791">
    <property type="entry name" value="3HB_CusB"/>
</dbReference>
<keyword evidence="3" id="KW-0812">Transmembrane</keyword>
<evidence type="ECO:0000259" key="4">
    <source>
        <dbReference type="Pfam" id="PF19335"/>
    </source>
</evidence>
<proteinExistence type="inferred from homology"/>
<feature type="domain" description="CusB-like barrel-sandwich hybrid" evidence="6">
    <location>
        <begin position="136"/>
        <end position="251"/>
    </location>
</feature>
<sequence length="512" mass="57504">METRSRRAWSALFDTRFIVGGLFGLVSAFILAWTLSLFSLPTQEESSETDANQPLYWVAPMDPSYRRDGPGKSPMGMDLVPVYEEQGQVSSAVGSVVVSSQVQQNLGVKTEIVKTMPMYTTVDTIGYIGFDEDSLVHIHPRLEGWIEKLFIKAEGDPVTQGEALYTLYSPQLVNAQEEFLIANRRQNAALLRASRARLSALQMRERDIDKLAKTGDVQQFVTFYAPQSGVVNSLQIREGFYVKPDTTMMSIGQLDNIWVEADIYENEIANVQEGMPVSIAVDAFPTRRWQGQVDYVYPALDPDTRTLKVRVSLTNEEDMLKPNMFARLTIHGNKIRTGLIAPFNAIIRTGKQNRVVVRLEDGSFKSVAVSLGKNTRHGIEIIDGLYEGDEIVVSGQFLIDSESSLSSDFKRFEEVVEVQSATVTGTINRIDSGARIMNISRSEIEKWNRPAATMDFTVDRDVLMSDFRVGQSVMFTFDIRDGDFVIVAMHEMTEHRMHDTNIEADKGDSHDH</sequence>
<dbReference type="NCBIfam" id="TIGR01730">
    <property type="entry name" value="RND_mfp"/>
    <property type="match status" value="1"/>
</dbReference>
<name>A0ABT3A467_9ALTE</name>
<gene>
    <name evidence="8" type="ORF">OE749_01610</name>
</gene>
<evidence type="ECO:0000313" key="8">
    <source>
        <dbReference type="EMBL" id="MCV2883393.1"/>
    </source>
</evidence>
<dbReference type="Gene3D" id="2.40.420.20">
    <property type="match status" value="1"/>
</dbReference>
<dbReference type="InterPro" id="IPR006143">
    <property type="entry name" value="RND_pump_MFP"/>
</dbReference>
<protein>
    <submittedName>
        <fullName evidence="8">Efflux RND transporter periplasmic adaptor subunit</fullName>
    </submittedName>
</protein>
<dbReference type="InterPro" id="IPR045800">
    <property type="entry name" value="HMBD"/>
</dbReference>
<feature type="domain" description="CusB-like three alpha-helical bundle" evidence="5">
    <location>
        <begin position="172"/>
        <end position="219"/>
    </location>
</feature>
<dbReference type="Gene3D" id="2.40.50.320">
    <property type="entry name" value="Copper binding periplasmic protein CusF"/>
    <property type="match status" value="1"/>
</dbReference>
<evidence type="ECO:0000259" key="6">
    <source>
        <dbReference type="Pfam" id="PF25919"/>
    </source>
</evidence>
<dbReference type="EMBL" id="JAOWKX010000001">
    <property type="protein sequence ID" value="MCV2883393.1"/>
    <property type="molecule type" value="Genomic_DNA"/>
</dbReference>
<evidence type="ECO:0000313" key="9">
    <source>
        <dbReference type="Proteomes" id="UP001652504"/>
    </source>
</evidence>
<dbReference type="Pfam" id="PF25869">
    <property type="entry name" value="3HB_CusB"/>
    <property type="match status" value="1"/>
</dbReference>
<comment type="caution">
    <text evidence="8">The sequence shown here is derived from an EMBL/GenBank/DDBJ whole genome shotgun (WGS) entry which is preliminary data.</text>
</comment>
<dbReference type="Proteomes" id="UP001652504">
    <property type="component" value="Unassembled WGS sequence"/>
</dbReference>
<dbReference type="InterPro" id="IPR051909">
    <property type="entry name" value="MFP_Cation_Efflux"/>
</dbReference>
<feature type="domain" description="Heavy metal binding" evidence="4">
    <location>
        <begin position="56"/>
        <end position="82"/>
    </location>
</feature>
<dbReference type="SUPFAM" id="SSF111369">
    <property type="entry name" value="HlyD-like secretion proteins"/>
    <property type="match status" value="1"/>
</dbReference>
<organism evidence="8 9">
    <name type="scientific">Fluctibacter corallii</name>
    <dbReference type="NCBI Taxonomy" id="2984329"/>
    <lineage>
        <taxon>Bacteria</taxon>
        <taxon>Pseudomonadati</taxon>
        <taxon>Pseudomonadota</taxon>
        <taxon>Gammaproteobacteria</taxon>
        <taxon>Alteromonadales</taxon>
        <taxon>Alteromonadaceae</taxon>
        <taxon>Fluctibacter</taxon>
    </lineage>
</organism>
<dbReference type="InterPro" id="IPR021647">
    <property type="entry name" value="CusF_Ec"/>
</dbReference>
<keyword evidence="9" id="KW-1185">Reference proteome</keyword>
<dbReference type="Pfam" id="PF19335">
    <property type="entry name" value="HMBD"/>
    <property type="match status" value="1"/>
</dbReference>
<keyword evidence="2" id="KW-0813">Transport</keyword>